<evidence type="ECO:0000256" key="1">
    <source>
        <dbReference type="SAM" id="SignalP"/>
    </source>
</evidence>
<protein>
    <recommendedName>
        <fullName evidence="4">Porin domain-containing protein</fullName>
    </recommendedName>
</protein>
<sequence>MRTPLFGLLLVIGPVAAQDAAPDWTSSDGTVTVSVGGKLHADARVVDGDAASPFLVRRARAGVEVEVAERFRATFEPGFGEGDAELLAGWVEADLAGGLRLRAGKFKSPFGLESLRSSTDLRFAERALATALSPRRDVGVMAHVEAPRLEAALGLFNGVPDGASEDREPSDAKDVVARVLASPVEGVSVGLALATGAERGTSEVPALADYETSADHAFLAFRPGVVADGARQRVGPQATLARGRLQADAEWTWARHRVRGPDGPADLEHEAWQVAASVVLSGTPRGRKRPLPSRPAPDGGIGAVEVSARVHGFAADPATAPLATAGSARRALAWALAAHWTPIVPVRLGATVERTTFDGFEGEADPRAETALFVRAAFEL</sequence>
<comment type="caution">
    <text evidence="2">The sequence shown here is derived from an EMBL/GenBank/DDBJ whole genome shotgun (WGS) entry which is preliminary data.</text>
</comment>
<organism evidence="2 3">
    <name type="scientific">Rubrivirga marina</name>
    <dbReference type="NCBI Taxonomy" id="1196024"/>
    <lineage>
        <taxon>Bacteria</taxon>
        <taxon>Pseudomonadati</taxon>
        <taxon>Rhodothermota</taxon>
        <taxon>Rhodothermia</taxon>
        <taxon>Rhodothermales</taxon>
        <taxon>Rubricoccaceae</taxon>
        <taxon>Rubrivirga</taxon>
    </lineage>
</organism>
<evidence type="ECO:0000313" key="3">
    <source>
        <dbReference type="Proteomes" id="UP000216339"/>
    </source>
</evidence>
<name>A0A271J427_9BACT</name>
<keyword evidence="3" id="KW-1185">Reference proteome</keyword>
<dbReference type="OrthoDB" id="9807854at2"/>
<reference evidence="2 3" key="1">
    <citation type="submission" date="2016-11" db="EMBL/GenBank/DDBJ databases">
        <title>Study of marine rhodopsin-containing bacteria.</title>
        <authorList>
            <person name="Yoshizawa S."/>
            <person name="Kumagai Y."/>
            <person name="Kogure K."/>
        </authorList>
    </citation>
    <scope>NUCLEOTIDE SEQUENCE [LARGE SCALE GENOMIC DNA]</scope>
    <source>
        <strain evidence="2 3">SAORIC-28</strain>
    </source>
</reference>
<dbReference type="InterPro" id="IPR010870">
    <property type="entry name" value="Porin_O/P"/>
</dbReference>
<dbReference type="Proteomes" id="UP000216339">
    <property type="component" value="Unassembled WGS sequence"/>
</dbReference>
<proteinExistence type="predicted"/>
<feature type="chain" id="PRO_5012967386" description="Porin domain-containing protein" evidence="1">
    <location>
        <begin position="18"/>
        <end position="380"/>
    </location>
</feature>
<keyword evidence="1" id="KW-0732">Signal</keyword>
<dbReference type="RefSeq" id="WP_095511463.1">
    <property type="nucleotide sequence ID" value="NZ_MQWD01000001.1"/>
</dbReference>
<evidence type="ECO:0000313" key="2">
    <source>
        <dbReference type="EMBL" id="PAP77794.1"/>
    </source>
</evidence>
<dbReference type="InterPro" id="IPR023614">
    <property type="entry name" value="Porin_dom_sf"/>
</dbReference>
<accession>A0A271J427</accession>
<evidence type="ECO:0008006" key="4">
    <source>
        <dbReference type="Google" id="ProtNLM"/>
    </source>
</evidence>
<dbReference type="Pfam" id="PF07396">
    <property type="entry name" value="Porin_O_P"/>
    <property type="match status" value="1"/>
</dbReference>
<dbReference type="EMBL" id="MQWD01000001">
    <property type="protein sequence ID" value="PAP77794.1"/>
    <property type="molecule type" value="Genomic_DNA"/>
</dbReference>
<dbReference type="Gene3D" id="2.40.160.10">
    <property type="entry name" value="Porin"/>
    <property type="match status" value="1"/>
</dbReference>
<feature type="signal peptide" evidence="1">
    <location>
        <begin position="1"/>
        <end position="17"/>
    </location>
</feature>
<dbReference type="AlphaFoldDB" id="A0A271J427"/>
<gene>
    <name evidence="2" type="ORF">BSZ37_15755</name>
</gene>